<dbReference type="InterPro" id="IPR051411">
    <property type="entry name" value="Polyketide_trans_af380"/>
</dbReference>
<dbReference type="GO" id="GO:0016787">
    <property type="term" value="F:hydrolase activity"/>
    <property type="evidence" value="ECO:0007669"/>
    <property type="project" value="UniProtKB-KW"/>
</dbReference>
<accession>A0ABW8EEZ9</accession>
<evidence type="ECO:0000313" key="3">
    <source>
        <dbReference type="Proteomes" id="UP001617351"/>
    </source>
</evidence>
<comment type="caution">
    <text evidence="2">The sequence shown here is derived from an EMBL/GenBank/DDBJ whole genome shotgun (WGS) entry which is preliminary data.</text>
</comment>
<dbReference type="PANTHER" id="PTHR47751">
    <property type="entry name" value="SUPERFAMILY HYDROLASE, PUTATIVE (AFU_ORTHOLOGUE AFUA_2G16580)-RELATED"/>
    <property type="match status" value="1"/>
</dbReference>
<organism evidence="2 3">
    <name type="scientific">Streptomyces toxytricini</name>
    <name type="common">Actinomyces toxytricini</name>
    <dbReference type="NCBI Taxonomy" id="67369"/>
    <lineage>
        <taxon>Bacteria</taxon>
        <taxon>Bacillati</taxon>
        <taxon>Actinomycetota</taxon>
        <taxon>Actinomycetes</taxon>
        <taxon>Kitasatosporales</taxon>
        <taxon>Streptomycetaceae</taxon>
        <taxon>Streptomyces</taxon>
    </lineage>
</organism>
<protein>
    <submittedName>
        <fullName evidence="2">Alpha/beta hydrolase</fullName>
    </submittedName>
</protein>
<dbReference type="Gene3D" id="1.10.10.800">
    <property type="match status" value="1"/>
</dbReference>
<dbReference type="PANTHER" id="PTHR47751:SF1">
    <property type="entry name" value="SUPERFAMILY HYDROLASE, PUTATIVE (AFU_ORTHOLOGUE AFUA_2G16580)-RELATED"/>
    <property type="match status" value="1"/>
</dbReference>
<dbReference type="Proteomes" id="UP001617351">
    <property type="component" value="Unassembled WGS sequence"/>
</dbReference>
<feature type="domain" description="Serine aminopeptidase S33" evidence="1">
    <location>
        <begin position="59"/>
        <end position="153"/>
    </location>
</feature>
<reference evidence="2 3" key="1">
    <citation type="submission" date="2024-10" db="EMBL/GenBank/DDBJ databases">
        <title>The Natural Products Discovery Center: Release of the First 8490 Sequenced Strains for Exploring Actinobacteria Biosynthetic Diversity.</title>
        <authorList>
            <person name="Kalkreuter E."/>
            <person name="Kautsar S.A."/>
            <person name="Yang D."/>
            <person name="Bader C.D."/>
            <person name="Teijaro C.N."/>
            <person name="Fluegel L."/>
            <person name="Davis C.M."/>
            <person name="Simpson J.R."/>
            <person name="Lauterbach L."/>
            <person name="Steele A.D."/>
            <person name="Gui C."/>
            <person name="Meng S."/>
            <person name="Li G."/>
            <person name="Viehrig K."/>
            <person name="Ye F."/>
            <person name="Su P."/>
            <person name="Kiefer A.F."/>
            <person name="Nichols A."/>
            <person name="Cepeda A.J."/>
            <person name="Yan W."/>
            <person name="Fan B."/>
            <person name="Jiang Y."/>
            <person name="Adhikari A."/>
            <person name="Zheng C.-J."/>
            <person name="Schuster L."/>
            <person name="Cowan T.M."/>
            <person name="Smanski M.J."/>
            <person name="Chevrette M.G."/>
            <person name="De Carvalho L.P.S."/>
            <person name="Shen B."/>
        </authorList>
    </citation>
    <scope>NUCLEOTIDE SEQUENCE [LARGE SCALE GENOMIC DNA]</scope>
    <source>
        <strain evidence="2 3">NPDC087220</strain>
    </source>
</reference>
<dbReference type="Pfam" id="PF12146">
    <property type="entry name" value="Hydrolase_4"/>
    <property type="match status" value="1"/>
</dbReference>
<evidence type="ECO:0000259" key="1">
    <source>
        <dbReference type="Pfam" id="PF12146"/>
    </source>
</evidence>
<dbReference type="InterPro" id="IPR022742">
    <property type="entry name" value="Hydrolase_4"/>
</dbReference>
<dbReference type="InterPro" id="IPR029058">
    <property type="entry name" value="AB_hydrolase_fold"/>
</dbReference>
<gene>
    <name evidence="2" type="ORF">ACIO7M_11980</name>
</gene>
<keyword evidence="2" id="KW-0378">Hydrolase</keyword>
<name>A0ABW8EEZ9_STRT5</name>
<dbReference type="EMBL" id="JBIUYY010000004">
    <property type="protein sequence ID" value="MFJ2821825.1"/>
    <property type="molecule type" value="Genomic_DNA"/>
</dbReference>
<evidence type="ECO:0000313" key="2">
    <source>
        <dbReference type="EMBL" id="MFJ2821825.1"/>
    </source>
</evidence>
<sequence>MTRMTEVAFDSDGVTLAGNLWLPDDTEAAGGAGGAGGAAPLPGVVVAGTWTSVKELMADRYAERLAARGYAALSFDFTGFGRSGGEPRDVEDPARKVRDIHHALTFLAGHESVDGDRLGALGICAAAMYMSDSAARDPRVRSLALVAPWLHDTAVCEAAYGGADAVAERVKAGREARARYEETGEVEYVPVVSATDPRAAMPYDIDFYLNPSRGGIPAWPNRFAVMSWADWLGYDAICLAPRIAQPTLLVHSEDAAIPDGARRFHAGLAGPKDFLWTEGTQFDFYDREPQVTTAVGAVAAHFARTLPG</sequence>
<dbReference type="RefSeq" id="WP_402380028.1">
    <property type="nucleotide sequence ID" value="NZ_JBIUYY010000004.1"/>
</dbReference>
<keyword evidence="3" id="KW-1185">Reference proteome</keyword>
<proteinExistence type="predicted"/>
<dbReference type="Gene3D" id="3.40.50.1820">
    <property type="entry name" value="alpha/beta hydrolase"/>
    <property type="match status" value="1"/>
</dbReference>
<dbReference type="SUPFAM" id="SSF53474">
    <property type="entry name" value="alpha/beta-Hydrolases"/>
    <property type="match status" value="1"/>
</dbReference>